<organism evidence="1">
    <name type="scientific">marine sediment metagenome</name>
    <dbReference type="NCBI Taxonomy" id="412755"/>
    <lineage>
        <taxon>unclassified sequences</taxon>
        <taxon>metagenomes</taxon>
        <taxon>ecological metagenomes</taxon>
    </lineage>
</organism>
<feature type="non-terminal residue" evidence="1">
    <location>
        <position position="1"/>
    </location>
</feature>
<proteinExistence type="predicted"/>
<reference evidence="1" key="1">
    <citation type="journal article" date="2014" name="Front. Microbiol.">
        <title>High frequency of phylogenetically diverse reductive dehalogenase-homologous genes in deep subseafloor sedimentary metagenomes.</title>
        <authorList>
            <person name="Kawai M."/>
            <person name="Futagami T."/>
            <person name="Toyoda A."/>
            <person name="Takaki Y."/>
            <person name="Nishi S."/>
            <person name="Hori S."/>
            <person name="Arai W."/>
            <person name="Tsubouchi T."/>
            <person name="Morono Y."/>
            <person name="Uchiyama I."/>
            <person name="Ito T."/>
            <person name="Fujiyama A."/>
            <person name="Inagaki F."/>
            <person name="Takami H."/>
        </authorList>
    </citation>
    <scope>NUCLEOTIDE SEQUENCE</scope>
    <source>
        <strain evidence="1">Expedition CK06-06</strain>
    </source>
</reference>
<gene>
    <name evidence="1" type="ORF">S01H1_15374</name>
</gene>
<sequence>DDITILSPDTGSSLKVTSVYIDSEVLGKADITLDFETNGSLIWKCYNKTGGGNDTPNWMPISVTGSVNEGVRINTTGISSDYNTFVIINFEEVLV</sequence>
<comment type="caution">
    <text evidence="1">The sequence shown here is derived from an EMBL/GenBank/DDBJ whole genome shotgun (WGS) entry which is preliminary data.</text>
</comment>
<dbReference type="AlphaFoldDB" id="X0RVH4"/>
<dbReference type="EMBL" id="BARS01008024">
    <property type="protein sequence ID" value="GAF72803.1"/>
    <property type="molecule type" value="Genomic_DNA"/>
</dbReference>
<evidence type="ECO:0000313" key="1">
    <source>
        <dbReference type="EMBL" id="GAF72803.1"/>
    </source>
</evidence>
<name>X0RVH4_9ZZZZ</name>
<accession>X0RVH4</accession>
<protein>
    <submittedName>
        <fullName evidence="1">Uncharacterized protein</fullName>
    </submittedName>
</protein>